<dbReference type="Gene3D" id="3.40.50.1390">
    <property type="entry name" value="Resolvase, N-terminal catalytic domain"/>
    <property type="match status" value="1"/>
</dbReference>
<evidence type="ECO:0000313" key="4">
    <source>
        <dbReference type="EMBL" id="CAK8162814.1"/>
    </source>
</evidence>
<evidence type="ECO:0000256" key="1">
    <source>
        <dbReference type="ARBA" id="ARBA00023125"/>
    </source>
</evidence>
<dbReference type="InterPro" id="IPR036162">
    <property type="entry name" value="Resolvase-like_N_sf"/>
</dbReference>
<dbReference type="SUPFAM" id="SSF53041">
    <property type="entry name" value="Resolvase-like"/>
    <property type="match status" value="1"/>
</dbReference>
<protein>
    <submittedName>
        <fullName evidence="4">Transposon gamma-delta resolvase</fullName>
    </submittedName>
</protein>
<dbReference type="PROSITE" id="PS51736">
    <property type="entry name" value="RECOMBINASES_3"/>
    <property type="match status" value="1"/>
</dbReference>
<sequence>MNISKNYPEIISSLSKIYPCVKKASVDNIVPYGYARVSKKGQDLEYQKKILLGMGVKPNLIFTDRESGAKEDRKGLHMVLNCLKANYSVLFIYKADILSRNFPHYVKLIEKINQLGVRIFTHDQHELTFLDSARLLQTAMLGLFSHMERQALIERTTESLKGKKCGRKSFQFTPKLKKEIIKRLANKQSINSISKDLKITYSVLYKYIPNLLNF</sequence>
<dbReference type="SMART" id="SM00857">
    <property type="entry name" value="Resolvase"/>
    <property type="match status" value="1"/>
</dbReference>
<comment type="caution">
    <text evidence="4">The sequence shown here is derived from an EMBL/GenBank/DDBJ whole genome shotgun (WGS) entry which is preliminary data.</text>
</comment>
<gene>
    <name evidence="4" type="ORF">CAXC1_220076</name>
</gene>
<accession>A0ABM9N8M8</accession>
<evidence type="ECO:0000256" key="2">
    <source>
        <dbReference type="ARBA" id="ARBA00023172"/>
    </source>
</evidence>
<dbReference type="Pfam" id="PF00239">
    <property type="entry name" value="Resolvase"/>
    <property type="match status" value="1"/>
</dbReference>
<name>A0ABM9N8M8_9RICK</name>
<dbReference type="PANTHER" id="PTHR30461:SF2">
    <property type="entry name" value="SERINE RECOMBINASE PINE-RELATED"/>
    <property type="match status" value="1"/>
</dbReference>
<dbReference type="EMBL" id="CAWVOK010000014">
    <property type="protein sequence ID" value="CAK8162814.1"/>
    <property type="molecule type" value="Genomic_DNA"/>
</dbReference>
<dbReference type="InterPro" id="IPR050639">
    <property type="entry name" value="SSR_resolvase"/>
</dbReference>
<reference evidence="4 5" key="1">
    <citation type="submission" date="2024-01" db="EMBL/GenBank/DDBJ databases">
        <authorList>
            <person name="Kunselman E."/>
        </authorList>
    </citation>
    <scope>NUCLEOTIDE SEQUENCE [LARGE SCALE GENOMIC DNA]</scope>
    <source>
        <strain evidence="4">2 abalone samples</strain>
    </source>
</reference>
<dbReference type="Proteomes" id="UP001314181">
    <property type="component" value="Unassembled WGS sequence"/>
</dbReference>
<organism evidence="4 5">
    <name type="scientific">Candidatus Xenohaliotis californiensis</name>
    <dbReference type="NCBI Taxonomy" id="84677"/>
    <lineage>
        <taxon>Bacteria</taxon>
        <taxon>Pseudomonadati</taxon>
        <taxon>Pseudomonadota</taxon>
        <taxon>Alphaproteobacteria</taxon>
        <taxon>Rickettsiales</taxon>
        <taxon>Anaplasmataceae</taxon>
        <taxon>Candidatus Xenohaliotis</taxon>
    </lineage>
</organism>
<proteinExistence type="predicted"/>
<dbReference type="RefSeq" id="WP_338363835.1">
    <property type="nucleotide sequence ID" value="NZ_CAWVOK010000014.1"/>
</dbReference>
<evidence type="ECO:0000313" key="5">
    <source>
        <dbReference type="Proteomes" id="UP001314181"/>
    </source>
</evidence>
<keyword evidence="5" id="KW-1185">Reference proteome</keyword>
<keyword evidence="1" id="KW-0238">DNA-binding</keyword>
<keyword evidence="2" id="KW-0233">DNA recombination</keyword>
<dbReference type="InterPro" id="IPR006119">
    <property type="entry name" value="Resolv_N"/>
</dbReference>
<evidence type="ECO:0000259" key="3">
    <source>
        <dbReference type="PROSITE" id="PS51736"/>
    </source>
</evidence>
<dbReference type="CDD" id="cd03768">
    <property type="entry name" value="SR_ResInv"/>
    <property type="match status" value="1"/>
</dbReference>
<dbReference type="PANTHER" id="PTHR30461">
    <property type="entry name" value="DNA-INVERTASE FROM LAMBDOID PROPHAGE"/>
    <property type="match status" value="1"/>
</dbReference>
<feature type="domain" description="Resolvase/invertase-type recombinase catalytic" evidence="3">
    <location>
        <begin position="30"/>
        <end position="167"/>
    </location>
</feature>